<gene>
    <name evidence="2" type="ORF">HNP73_001686</name>
</gene>
<feature type="transmembrane region" description="Helical" evidence="1">
    <location>
        <begin position="91"/>
        <end position="110"/>
    </location>
</feature>
<dbReference type="AlphaFoldDB" id="A0A840SLY7"/>
<dbReference type="EMBL" id="JACHFM010000002">
    <property type="protein sequence ID" value="MBB5221750.1"/>
    <property type="molecule type" value="Genomic_DNA"/>
</dbReference>
<comment type="caution">
    <text evidence="2">The sequence shown here is derived from an EMBL/GenBank/DDBJ whole genome shotgun (WGS) entry which is preliminary data.</text>
</comment>
<organism evidence="2 3">
    <name type="scientific">Amaricoccus macauensis</name>
    <dbReference type="NCBI Taxonomy" id="57001"/>
    <lineage>
        <taxon>Bacteria</taxon>
        <taxon>Pseudomonadati</taxon>
        <taxon>Pseudomonadota</taxon>
        <taxon>Alphaproteobacteria</taxon>
        <taxon>Rhodobacterales</taxon>
        <taxon>Paracoccaceae</taxon>
        <taxon>Amaricoccus</taxon>
    </lineage>
</organism>
<feature type="transmembrane region" description="Helical" evidence="1">
    <location>
        <begin position="65"/>
        <end position="85"/>
    </location>
</feature>
<dbReference type="RefSeq" id="WP_184148216.1">
    <property type="nucleotide sequence ID" value="NZ_JACHFM010000002.1"/>
</dbReference>
<protein>
    <submittedName>
        <fullName evidence="2">Uncharacterized protein (DUF983 family)</fullName>
    </submittedName>
</protein>
<evidence type="ECO:0000313" key="3">
    <source>
        <dbReference type="Proteomes" id="UP000549457"/>
    </source>
</evidence>
<keyword evidence="3" id="KW-1185">Reference proteome</keyword>
<keyword evidence="1" id="KW-0812">Transmembrane</keyword>
<accession>A0A840SLY7</accession>
<dbReference type="InterPro" id="IPR009325">
    <property type="entry name" value="DUF983"/>
</dbReference>
<proteinExistence type="predicted"/>
<keyword evidence="1" id="KW-0472">Membrane</keyword>
<dbReference type="Pfam" id="PF06170">
    <property type="entry name" value="DUF983"/>
    <property type="match status" value="1"/>
</dbReference>
<sequence>MIESSHSTPASEPERDARTAMRRGWSRRCPACGKGAMMDGFLTVRRDCPDCGTELYHHRADDGPAWATILITGHIMAPLMLFVYVEYRPEAWVMALGFSVVFVAMSLYLLPRLKGGFVGLQWAKRMYGFGKQDGKLVPGT</sequence>
<evidence type="ECO:0000313" key="2">
    <source>
        <dbReference type="EMBL" id="MBB5221750.1"/>
    </source>
</evidence>
<reference evidence="2 3" key="1">
    <citation type="submission" date="2020-08" db="EMBL/GenBank/DDBJ databases">
        <title>Genomic Encyclopedia of Type Strains, Phase IV (KMG-IV): sequencing the most valuable type-strain genomes for metagenomic binning, comparative biology and taxonomic classification.</title>
        <authorList>
            <person name="Goeker M."/>
        </authorList>
    </citation>
    <scope>NUCLEOTIDE SEQUENCE [LARGE SCALE GENOMIC DNA]</scope>
    <source>
        <strain evidence="2 3">DSM 101730</strain>
    </source>
</reference>
<evidence type="ECO:0000256" key="1">
    <source>
        <dbReference type="SAM" id="Phobius"/>
    </source>
</evidence>
<keyword evidence="1" id="KW-1133">Transmembrane helix</keyword>
<dbReference type="Proteomes" id="UP000549457">
    <property type="component" value="Unassembled WGS sequence"/>
</dbReference>
<name>A0A840SLY7_9RHOB</name>